<dbReference type="InterPro" id="IPR002403">
    <property type="entry name" value="Cyt_P450_E_grp-IV"/>
</dbReference>
<evidence type="ECO:0000313" key="10">
    <source>
        <dbReference type="Proteomes" id="UP000818624"/>
    </source>
</evidence>
<dbReference type="Pfam" id="PF00067">
    <property type="entry name" value="p450"/>
    <property type="match status" value="1"/>
</dbReference>
<organism evidence="9 10">
    <name type="scientific">Malassezia furfur</name>
    <name type="common">Pityriasis versicolor infection agent</name>
    <name type="synonym">Pityrosporum furfur</name>
    <dbReference type="NCBI Taxonomy" id="55194"/>
    <lineage>
        <taxon>Eukaryota</taxon>
        <taxon>Fungi</taxon>
        <taxon>Dikarya</taxon>
        <taxon>Basidiomycota</taxon>
        <taxon>Ustilaginomycotina</taxon>
        <taxon>Malasseziomycetes</taxon>
        <taxon>Malasseziales</taxon>
        <taxon>Malasseziaceae</taxon>
        <taxon>Malassezia</taxon>
    </lineage>
</organism>
<protein>
    <recommendedName>
        <fullName evidence="6">sterol 22-desaturase</fullName>
        <ecNumber evidence="6">1.14.19.41</ecNumber>
    </recommendedName>
</protein>
<reference evidence="9 10" key="1">
    <citation type="journal article" date="2020" name="Elife">
        <title>Loss of centromere function drives karyotype evolution in closely related Malassezia species.</title>
        <authorList>
            <person name="Sankaranarayanan S.R."/>
            <person name="Ianiri G."/>
            <person name="Coelho M.A."/>
            <person name="Reza M.H."/>
            <person name="Thimmappa B.C."/>
            <person name="Ganguly P."/>
            <person name="Vadnala R.N."/>
            <person name="Sun S."/>
            <person name="Siddharthan R."/>
            <person name="Tellgren-Roth C."/>
            <person name="Dawson T.L."/>
            <person name="Heitman J."/>
            <person name="Sanyal K."/>
        </authorList>
    </citation>
    <scope>NUCLEOTIDE SEQUENCE [LARGE SCALE GENOMIC DNA]</scope>
    <source>
        <strain evidence="9">CBS14141</strain>
    </source>
</reference>
<evidence type="ECO:0000256" key="8">
    <source>
        <dbReference type="SAM" id="Phobius"/>
    </source>
</evidence>
<comment type="similarity">
    <text evidence="2 7">Belongs to the cytochrome P450 family.</text>
</comment>
<dbReference type="EC" id="1.14.19.41" evidence="6"/>
<keyword evidence="7" id="KW-0503">Monooxygenase</keyword>
<dbReference type="GO" id="GO:0000249">
    <property type="term" value="F:C-22 sterol desaturase (NADPH) activity"/>
    <property type="evidence" value="ECO:0007669"/>
    <property type="project" value="UniProtKB-EC"/>
</dbReference>
<dbReference type="PRINTS" id="PR00465">
    <property type="entry name" value="EP450IV"/>
</dbReference>
<dbReference type="InterPro" id="IPR001128">
    <property type="entry name" value="Cyt_P450"/>
</dbReference>
<name>A0ABY8EQL1_MALFU</name>
<dbReference type="PANTHER" id="PTHR24286:SF228">
    <property type="entry name" value="C-22 STEROL DESATURASE ERG5"/>
    <property type="match status" value="1"/>
</dbReference>
<keyword evidence="7" id="KW-0349">Heme</keyword>
<feature type="transmembrane region" description="Helical" evidence="8">
    <location>
        <begin position="94"/>
        <end position="113"/>
    </location>
</feature>
<keyword evidence="8" id="KW-1133">Transmembrane helix</keyword>
<dbReference type="Proteomes" id="UP000818624">
    <property type="component" value="Chromosome 1"/>
</dbReference>
<keyword evidence="8" id="KW-0472">Membrane</keyword>
<evidence type="ECO:0000256" key="1">
    <source>
        <dbReference type="ARBA" id="ARBA00001971"/>
    </source>
</evidence>
<evidence type="ECO:0000256" key="7">
    <source>
        <dbReference type="RuleBase" id="RU000461"/>
    </source>
</evidence>
<gene>
    <name evidence="9" type="primary">ERG5</name>
    <name evidence="9" type="ORF">GLX27_001352</name>
</gene>
<sequence length="543" mass="60693">MTADVASSFSASGWGMNLTHHATEGATAGTGFFANASGTQITFTVLAVIASLLCLEQVVYRRKKGGLPGPTWTIPVIGKFADSLRPSLEKYQEGWNSGALSVASVFHIFIVIASSTDYSRKILNSPTYAEPCLVASAKKVLSPDNWVFLNGKQHVDYRKGLNSLFTSRALGIYLQIQESIYRKHFTQWLSDANKEPKPFMMALRNLNMETSLRVFCGNYIPEHGAQEISDHYWLITMALELVNFPFAFPGTKVYKAIQARKMAMRWFEHTAAESKKRMAAGEEVTCLTDAWVRAMVDARENRENEDLQDDQRKVLLRDFSDREIGMVLLSFLFASQDAMSSGLTYLFQHLADHPDVLRKLREEQYALRGNDVDAPLTIDLVEKMEYTRAVVRESLRLKPPVIMVPYKTTKAFPINKDYTVPKGAMVIPSFWNSLHDPEAYPSPDEFKPERWLEGAGSPAQSHAKNYLVFGSGPHNCIGKEYAVQHLMAVIGTASILLDWTHDVTEFSEKVMVIATIYPQDGARLAFSRRSPPAVGATPQEAAA</sequence>
<evidence type="ECO:0000313" key="9">
    <source>
        <dbReference type="EMBL" id="WFD46715.1"/>
    </source>
</evidence>
<keyword evidence="8" id="KW-0812">Transmembrane</keyword>
<dbReference type="InterPro" id="IPR017972">
    <property type="entry name" value="Cyt_P450_CS"/>
</dbReference>
<evidence type="ECO:0000256" key="4">
    <source>
        <dbReference type="ARBA" id="ARBA00023002"/>
    </source>
</evidence>
<proteinExistence type="inferred from homology"/>
<dbReference type="Gene3D" id="1.10.630.10">
    <property type="entry name" value="Cytochrome P450"/>
    <property type="match status" value="1"/>
</dbReference>
<dbReference type="CDD" id="cd11082">
    <property type="entry name" value="CYP61_CYP710"/>
    <property type="match status" value="1"/>
</dbReference>
<evidence type="ECO:0000256" key="6">
    <source>
        <dbReference type="ARBA" id="ARBA00039038"/>
    </source>
</evidence>
<dbReference type="PRINTS" id="PR00385">
    <property type="entry name" value="P450"/>
</dbReference>
<evidence type="ECO:0000256" key="5">
    <source>
        <dbReference type="ARBA" id="ARBA00023004"/>
    </source>
</evidence>
<evidence type="ECO:0000256" key="3">
    <source>
        <dbReference type="ARBA" id="ARBA00022723"/>
    </source>
</evidence>
<keyword evidence="4 7" id="KW-0560">Oxidoreductase</keyword>
<comment type="cofactor">
    <cofactor evidence="1">
        <name>heme</name>
        <dbReference type="ChEBI" id="CHEBI:30413"/>
    </cofactor>
</comment>
<feature type="transmembrane region" description="Helical" evidence="8">
    <location>
        <begin position="32"/>
        <end position="55"/>
    </location>
</feature>
<keyword evidence="10" id="KW-1185">Reference proteome</keyword>
<evidence type="ECO:0000256" key="2">
    <source>
        <dbReference type="ARBA" id="ARBA00010617"/>
    </source>
</evidence>
<dbReference type="EMBL" id="CP046234">
    <property type="protein sequence ID" value="WFD46715.1"/>
    <property type="molecule type" value="Genomic_DNA"/>
</dbReference>
<dbReference type="PROSITE" id="PS00086">
    <property type="entry name" value="CYTOCHROME_P450"/>
    <property type="match status" value="1"/>
</dbReference>
<keyword evidence="3 7" id="KW-0479">Metal-binding</keyword>
<accession>A0ABY8EQL1</accession>
<keyword evidence="5 7" id="KW-0408">Iron</keyword>
<dbReference type="SUPFAM" id="SSF48264">
    <property type="entry name" value="Cytochrome P450"/>
    <property type="match status" value="1"/>
</dbReference>
<dbReference type="PANTHER" id="PTHR24286">
    <property type="entry name" value="CYTOCHROME P450 26"/>
    <property type="match status" value="1"/>
</dbReference>
<dbReference type="InterPro" id="IPR036396">
    <property type="entry name" value="Cyt_P450_sf"/>
</dbReference>